<evidence type="ECO:0000256" key="8">
    <source>
        <dbReference type="ARBA" id="ARBA00023152"/>
    </source>
</evidence>
<keyword evidence="7 11" id="KW-0067">ATP-binding</keyword>
<dbReference type="GO" id="GO:0006096">
    <property type="term" value="P:glycolytic process"/>
    <property type="evidence" value="ECO:0007669"/>
    <property type="project" value="UniProtKB-KW"/>
</dbReference>
<comment type="similarity">
    <text evidence="3 11">Belongs to the hexokinase family.</text>
</comment>
<comment type="pathway">
    <text evidence="1">Carbohydrate degradation; glycolysis; D-glyceraldehyde 3-phosphate and glycerone phosphate from D-glucose: step 1/4.</text>
</comment>
<dbReference type="PANTHER" id="PTHR19443">
    <property type="entry name" value="HEXOKINASE"/>
    <property type="match status" value="1"/>
</dbReference>
<dbReference type="SUPFAM" id="SSF53067">
    <property type="entry name" value="Actin-like ATPase domain"/>
    <property type="match status" value="2"/>
</dbReference>
<dbReference type="GO" id="GO:0004340">
    <property type="term" value="F:glucokinase activity"/>
    <property type="evidence" value="ECO:0007669"/>
    <property type="project" value="TreeGrafter"/>
</dbReference>
<evidence type="ECO:0000256" key="10">
    <source>
        <dbReference type="ARBA" id="ARBA00047905"/>
    </source>
</evidence>
<dbReference type="PROSITE" id="PS51748">
    <property type="entry name" value="HEXOKINASE_2"/>
    <property type="match status" value="1"/>
</dbReference>
<evidence type="ECO:0000313" key="15">
    <source>
        <dbReference type="Proteomes" id="UP001314263"/>
    </source>
</evidence>
<evidence type="ECO:0000259" key="12">
    <source>
        <dbReference type="Pfam" id="PF00349"/>
    </source>
</evidence>
<keyword evidence="6 11" id="KW-0418">Kinase</keyword>
<dbReference type="EC" id="2.7.1.-" evidence="11"/>
<comment type="pathway">
    <text evidence="2">Carbohydrate metabolism; hexose metabolism.</text>
</comment>
<gene>
    <name evidence="14" type="ORF">CVIRNUC_007545</name>
</gene>
<dbReference type="GO" id="GO:0008865">
    <property type="term" value="F:fructokinase activity"/>
    <property type="evidence" value="ECO:0007669"/>
    <property type="project" value="TreeGrafter"/>
</dbReference>
<dbReference type="GO" id="GO:0006006">
    <property type="term" value="P:glucose metabolic process"/>
    <property type="evidence" value="ECO:0007669"/>
    <property type="project" value="TreeGrafter"/>
</dbReference>
<dbReference type="GO" id="GO:0005536">
    <property type="term" value="F:D-glucose binding"/>
    <property type="evidence" value="ECO:0007669"/>
    <property type="project" value="InterPro"/>
</dbReference>
<dbReference type="InterPro" id="IPR022672">
    <property type="entry name" value="Hexokinase_N"/>
</dbReference>
<evidence type="ECO:0000256" key="7">
    <source>
        <dbReference type="ARBA" id="ARBA00022840"/>
    </source>
</evidence>
<dbReference type="Gene3D" id="3.40.367.20">
    <property type="match status" value="1"/>
</dbReference>
<dbReference type="EMBL" id="CAUYUE010000010">
    <property type="protein sequence ID" value="CAK0784341.1"/>
    <property type="molecule type" value="Genomic_DNA"/>
</dbReference>
<comment type="catalytic activity">
    <reaction evidence="9">
        <text>a D-hexose + ATP = a D-hexose 6-phosphate + ADP + H(+)</text>
        <dbReference type="Rhea" id="RHEA:22740"/>
        <dbReference type="ChEBI" id="CHEBI:4194"/>
        <dbReference type="ChEBI" id="CHEBI:15378"/>
        <dbReference type="ChEBI" id="CHEBI:30616"/>
        <dbReference type="ChEBI" id="CHEBI:229467"/>
        <dbReference type="ChEBI" id="CHEBI:456216"/>
        <dbReference type="EC" id="2.7.1.1"/>
    </reaction>
    <physiologicalReaction direction="left-to-right" evidence="9">
        <dbReference type="Rhea" id="RHEA:22741"/>
    </physiologicalReaction>
</comment>
<protein>
    <recommendedName>
        <fullName evidence="11">Phosphotransferase</fullName>
        <ecNumber evidence="11">2.7.1.-</ecNumber>
    </recommendedName>
</protein>
<dbReference type="PRINTS" id="PR00475">
    <property type="entry name" value="HEXOKINASE"/>
</dbReference>
<dbReference type="GO" id="GO:0005739">
    <property type="term" value="C:mitochondrion"/>
    <property type="evidence" value="ECO:0007669"/>
    <property type="project" value="TreeGrafter"/>
</dbReference>
<evidence type="ECO:0000256" key="11">
    <source>
        <dbReference type="RuleBase" id="RU362007"/>
    </source>
</evidence>
<dbReference type="Pfam" id="PF03727">
    <property type="entry name" value="Hexokinase_2"/>
    <property type="match status" value="1"/>
</dbReference>
<dbReference type="GO" id="GO:0005524">
    <property type="term" value="F:ATP binding"/>
    <property type="evidence" value="ECO:0007669"/>
    <property type="project" value="UniProtKB-UniRule"/>
</dbReference>
<dbReference type="AlphaFoldDB" id="A0AAV1IC89"/>
<name>A0AAV1IC89_9CHLO</name>
<organism evidence="14 15">
    <name type="scientific">Coccomyxa viridis</name>
    <dbReference type="NCBI Taxonomy" id="1274662"/>
    <lineage>
        <taxon>Eukaryota</taxon>
        <taxon>Viridiplantae</taxon>
        <taxon>Chlorophyta</taxon>
        <taxon>core chlorophytes</taxon>
        <taxon>Trebouxiophyceae</taxon>
        <taxon>Trebouxiophyceae incertae sedis</taxon>
        <taxon>Coccomyxaceae</taxon>
        <taxon>Coccomyxa</taxon>
    </lineage>
</organism>
<feature type="domain" description="Hexokinase C-terminal" evidence="13">
    <location>
        <begin position="215"/>
        <end position="459"/>
    </location>
</feature>
<dbReference type="PANTHER" id="PTHR19443:SF16">
    <property type="entry name" value="HEXOKINASE TYPE 1-RELATED"/>
    <property type="match status" value="1"/>
</dbReference>
<dbReference type="InterPro" id="IPR043129">
    <property type="entry name" value="ATPase_NBD"/>
</dbReference>
<dbReference type="InterPro" id="IPR022673">
    <property type="entry name" value="Hexokinase_C"/>
</dbReference>
<evidence type="ECO:0000256" key="4">
    <source>
        <dbReference type="ARBA" id="ARBA00022679"/>
    </source>
</evidence>
<evidence type="ECO:0000313" key="14">
    <source>
        <dbReference type="EMBL" id="CAK0784341.1"/>
    </source>
</evidence>
<evidence type="ECO:0000256" key="3">
    <source>
        <dbReference type="ARBA" id="ARBA00009225"/>
    </source>
</evidence>
<dbReference type="Pfam" id="PF00349">
    <property type="entry name" value="Hexokinase_1"/>
    <property type="match status" value="1"/>
</dbReference>
<comment type="catalytic activity">
    <reaction evidence="10">
        <text>D-fructose + ATP = D-fructose 6-phosphate + ADP + H(+)</text>
        <dbReference type="Rhea" id="RHEA:16125"/>
        <dbReference type="ChEBI" id="CHEBI:15378"/>
        <dbReference type="ChEBI" id="CHEBI:30616"/>
        <dbReference type="ChEBI" id="CHEBI:37721"/>
        <dbReference type="ChEBI" id="CHEBI:61527"/>
        <dbReference type="ChEBI" id="CHEBI:456216"/>
        <dbReference type="EC" id="2.7.1.1"/>
    </reaction>
    <physiologicalReaction direction="left-to-right" evidence="10">
        <dbReference type="Rhea" id="RHEA:16126"/>
    </physiologicalReaction>
</comment>
<evidence type="ECO:0000256" key="1">
    <source>
        <dbReference type="ARBA" id="ARBA00004888"/>
    </source>
</evidence>
<dbReference type="GO" id="GO:0001678">
    <property type="term" value="P:intracellular glucose homeostasis"/>
    <property type="evidence" value="ECO:0007669"/>
    <property type="project" value="InterPro"/>
</dbReference>
<dbReference type="Gene3D" id="3.30.420.40">
    <property type="match status" value="1"/>
</dbReference>
<dbReference type="Proteomes" id="UP001314263">
    <property type="component" value="Unassembled WGS sequence"/>
</dbReference>
<keyword evidence="8 11" id="KW-0324">Glycolysis</keyword>
<keyword evidence="4 11" id="KW-0808">Transferase</keyword>
<evidence type="ECO:0000256" key="6">
    <source>
        <dbReference type="ARBA" id="ARBA00022777"/>
    </source>
</evidence>
<sequence>MMSAQQKEATLNWYREQLTVPADHLKRIADAFQSELEKGLADESSLLMIPTMVDILPQGHESGEYYAIDLGGTNLRVLYVRLGAQPKSVEAEAIHSSQVPPELQSAPVEELMNYVVDHIVQWSQHAGCSMLERPEPVIGFCFSFPVEQASVNSGKLLRWTKGYTNPGAVGQDPAKLLAEAFRRKDIQANIGALINDTVGVLAAVRYIDGTDTFASVIMGTGTNACYIEQLGRITKWLPHYRPRTPDMVVNIEWPGFQATELPVLDEDRQLDEDSSNTGEQCFEKLTAGLYMGDIARRIILRCVENGELFGGSVPKKMRVMEQFETRFMAVSAQDDTPDLSATAGVLSEAFGMEAGSIDHSDLQEVKQICSLVSVRSARLIAAAMCGILAHLQRDKPRQEGEAPPRSCIAVDGGVLVRYKFYRELLVQGVREILGDAVADQFQLKVVPGGSAFGAACMAAATTGYMKSMGSPRGQGQKIKFPPRRLSATSLNMLGSS</sequence>
<keyword evidence="5 11" id="KW-0547">Nucleotide-binding</keyword>
<keyword evidence="15" id="KW-1185">Reference proteome</keyword>
<feature type="domain" description="Hexokinase N-terminal" evidence="12">
    <location>
        <begin position="14"/>
        <end position="206"/>
    </location>
</feature>
<evidence type="ECO:0000256" key="2">
    <source>
        <dbReference type="ARBA" id="ARBA00005028"/>
    </source>
</evidence>
<dbReference type="GO" id="GO:0005829">
    <property type="term" value="C:cytosol"/>
    <property type="evidence" value="ECO:0007669"/>
    <property type="project" value="TreeGrafter"/>
</dbReference>
<dbReference type="InterPro" id="IPR001312">
    <property type="entry name" value="Hexokinase"/>
</dbReference>
<reference evidence="14 15" key="1">
    <citation type="submission" date="2023-10" db="EMBL/GenBank/DDBJ databases">
        <authorList>
            <person name="Maclean D."/>
            <person name="Macfadyen A."/>
        </authorList>
    </citation>
    <scope>NUCLEOTIDE SEQUENCE [LARGE SCALE GENOMIC DNA]</scope>
</reference>
<evidence type="ECO:0000259" key="13">
    <source>
        <dbReference type="Pfam" id="PF03727"/>
    </source>
</evidence>
<accession>A0AAV1IC89</accession>
<evidence type="ECO:0000256" key="5">
    <source>
        <dbReference type="ARBA" id="ARBA00022741"/>
    </source>
</evidence>
<evidence type="ECO:0000256" key="9">
    <source>
        <dbReference type="ARBA" id="ARBA00044613"/>
    </source>
</evidence>
<proteinExistence type="inferred from homology"/>
<comment type="caution">
    <text evidence="14">The sequence shown here is derived from an EMBL/GenBank/DDBJ whole genome shotgun (WGS) entry which is preliminary data.</text>
</comment>